<reference evidence="4 5" key="1">
    <citation type="submission" date="2018-07" db="EMBL/GenBank/DDBJ databases">
        <title>Anaerosacharophilus polymeroproducens gen. nov. sp. nov., an anaerobic bacterium isolated from salt field.</title>
        <authorList>
            <person name="Kim W."/>
            <person name="Yang S.-H."/>
            <person name="Oh J."/>
            <person name="Lee J.-H."/>
            <person name="Kwon K.K."/>
        </authorList>
    </citation>
    <scope>NUCLEOTIDE SEQUENCE [LARGE SCALE GENOMIC DNA]</scope>
    <source>
        <strain evidence="4 5">MCWD5</strain>
    </source>
</reference>
<dbReference type="InterPro" id="IPR045851">
    <property type="entry name" value="AMP-bd_C_sf"/>
</dbReference>
<evidence type="ECO:0000259" key="3">
    <source>
        <dbReference type="Pfam" id="PF13193"/>
    </source>
</evidence>
<evidence type="ECO:0000259" key="2">
    <source>
        <dbReference type="Pfam" id="PF00501"/>
    </source>
</evidence>
<comment type="caution">
    <text evidence="4">The sequence shown here is derived from an EMBL/GenBank/DDBJ whole genome shotgun (WGS) entry which is preliminary data.</text>
</comment>
<dbReference type="InterPro" id="IPR042099">
    <property type="entry name" value="ANL_N_sf"/>
</dbReference>
<keyword evidence="1" id="KW-0812">Transmembrane</keyword>
<dbReference type="PANTHER" id="PTHR43767">
    <property type="entry name" value="LONG-CHAIN-FATTY-ACID--COA LIGASE"/>
    <property type="match status" value="1"/>
</dbReference>
<feature type="domain" description="AMP-binding enzyme C-terminal" evidence="3">
    <location>
        <begin position="402"/>
        <end position="477"/>
    </location>
</feature>
<keyword evidence="1" id="KW-1133">Transmembrane helix</keyword>
<sequence>MKLYNIYKEGMIINPDGVAIDCNEENYSYREFDMKIQRLAYKIREEGIMQNSKILMVVDHPLIFVTTFFALSYLGTVIMPIYTKTGLNKMEDIIDTYDINYIVKESKLEKLKFNKKYQYINDIEELTLYKCSECIDATLESVKLILFTSGTTNIPKSIMLSNDNILSNVKAISAYLKLNSTDNILLIKDLSHSSSIIGELLVGIFNGCKIVLNYSLPRINSILKLISTKKISIFFAVPTLLKGIVEYSKLKKYDMSSLRIINFYGASMHSKDIMKVIEKFPKVNLIYSYGQTEASPRVTYIEKKDLLTHSSSSGKAIEKVIVEVLNESGDVAAPMEIGEITIIGPNVMLGYYRNEDKTRKTIKNNRLYSGDLGYMDDEGFLYVIGRKDNMIISAGKNIYPEEIEGVLTSYKDIKEVLVVDKKNDNATSELIAYVVLNENVHLNNEAIYVYSRIHLENYKIPKEIIVVKQLEKTASGKIKRINKIKE</sequence>
<proteinExistence type="predicted"/>
<dbReference type="InterPro" id="IPR050237">
    <property type="entry name" value="ATP-dep_AMP-bd_enzyme"/>
</dbReference>
<gene>
    <name evidence="4" type="ORF">DWV06_13880</name>
</gene>
<accession>A0A371AS64</accession>
<evidence type="ECO:0000256" key="1">
    <source>
        <dbReference type="SAM" id="Phobius"/>
    </source>
</evidence>
<evidence type="ECO:0000313" key="5">
    <source>
        <dbReference type="Proteomes" id="UP000255036"/>
    </source>
</evidence>
<dbReference type="Pfam" id="PF13193">
    <property type="entry name" value="AMP-binding_C"/>
    <property type="match status" value="1"/>
</dbReference>
<keyword evidence="1" id="KW-0472">Membrane</keyword>
<protein>
    <submittedName>
        <fullName evidence="4">Long-chain fatty acid--CoA ligase</fullName>
    </submittedName>
</protein>
<feature type="domain" description="AMP-dependent synthetase/ligase" evidence="2">
    <location>
        <begin position="14"/>
        <end position="352"/>
    </location>
</feature>
<keyword evidence="5" id="KW-1185">Reference proteome</keyword>
<dbReference type="SUPFAM" id="SSF56801">
    <property type="entry name" value="Acetyl-CoA synthetase-like"/>
    <property type="match status" value="1"/>
</dbReference>
<dbReference type="Proteomes" id="UP000255036">
    <property type="component" value="Unassembled WGS sequence"/>
</dbReference>
<organism evidence="4 5">
    <name type="scientific">Anaerosacchariphilus polymeriproducens</name>
    <dbReference type="NCBI Taxonomy" id="1812858"/>
    <lineage>
        <taxon>Bacteria</taxon>
        <taxon>Bacillati</taxon>
        <taxon>Bacillota</taxon>
        <taxon>Clostridia</taxon>
        <taxon>Lachnospirales</taxon>
        <taxon>Lachnospiraceae</taxon>
        <taxon>Anaerosacchariphilus</taxon>
    </lineage>
</organism>
<dbReference type="Gene3D" id="3.40.50.12780">
    <property type="entry name" value="N-terminal domain of ligase-like"/>
    <property type="match status" value="1"/>
</dbReference>
<dbReference type="GO" id="GO:0016878">
    <property type="term" value="F:acid-thiol ligase activity"/>
    <property type="evidence" value="ECO:0007669"/>
    <property type="project" value="UniProtKB-ARBA"/>
</dbReference>
<dbReference type="Gene3D" id="3.30.300.30">
    <property type="match status" value="1"/>
</dbReference>
<name>A0A371AS64_9FIRM</name>
<dbReference type="InterPro" id="IPR000873">
    <property type="entry name" value="AMP-dep_synth/lig_dom"/>
</dbReference>
<feature type="transmembrane region" description="Helical" evidence="1">
    <location>
        <begin position="62"/>
        <end position="82"/>
    </location>
</feature>
<dbReference type="InterPro" id="IPR025110">
    <property type="entry name" value="AMP-bd_C"/>
</dbReference>
<dbReference type="EMBL" id="QRCT01000049">
    <property type="protein sequence ID" value="RDU22382.1"/>
    <property type="molecule type" value="Genomic_DNA"/>
</dbReference>
<dbReference type="PANTHER" id="PTHR43767:SF1">
    <property type="entry name" value="NONRIBOSOMAL PEPTIDE SYNTHASE PES1 (EUROFUNG)-RELATED"/>
    <property type="match status" value="1"/>
</dbReference>
<evidence type="ECO:0000313" key="4">
    <source>
        <dbReference type="EMBL" id="RDU22382.1"/>
    </source>
</evidence>
<dbReference type="AlphaFoldDB" id="A0A371AS64"/>
<dbReference type="CDD" id="cd04433">
    <property type="entry name" value="AFD_class_I"/>
    <property type="match status" value="1"/>
</dbReference>
<keyword evidence="4" id="KW-0436">Ligase</keyword>
<dbReference type="Pfam" id="PF00501">
    <property type="entry name" value="AMP-binding"/>
    <property type="match status" value="1"/>
</dbReference>